<reference evidence="1 2" key="1">
    <citation type="submission" date="2019-06" db="EMBL/GenBank/DDBJ databases">
        <authorList>
            <person name="Broberg M."/>
        </authorList>
    </citation>
    <scope>NUCLEOTIDE SEQUENCE [LARGE SCALE GENOMIC DNA]</scope>
</reference>
<dbReference type="Proteomes" id="UP000766486">
    <property type="component" value="Unassembled WGS sequence"/>
</dbReference>
<dbReference type="EMBL" id="CABFNS010000737">
    <property type="protein sequence ID" value="VUC25563.1"/>
    <property type="molecule type" value="Genomic_DNA"/>
</dbReference>
<name>A0ABY6U490_BIOOC</name>
<keyword evidence="2" id="KW-1185">Reference proteome</keyword>
<sequence length="105" mass="10905">MAGKGGLGQASAHETGTATGIENLQFVITSIYHEVFNDGFHGTLGRGIAQPVVVCLVAVRPFVIEVLGLFVSGEGVCALEVAGASYSRQAGHDSLDFLLLAKMLT</sequence>
<evidence type="ECO:0000313" key="1">
    <source>
        <dbReference type="EMBL" id="VUC25563.1"/>
    </source>
</evidence>
<organism evidence="1 2">
    <name type="scientific">Bionectria ochroleuca</name>
    <name type="common">Gliocladium roseum</name>
    <dbReference type="NCBI Taxonomy" id="29856"/>
    <lineage>
        <taxon>Eukaryota</taxon>
        <taxon>Fungi</taxon>
        <taxon>Dikarya</taxon>
        <taxon>Ascomycota</taxon>
        <taxon>Pezizomycotina</taxon>
        <taxon>Sordariomycetes</taxon>
        <taxon>Hypocreomycetidae</taxon>
        <taxon>Hypocreales</taxon>
        <taxon>Bionectriaceae</taxon>
        <taxon>Clonostachys</taxon>
    </lineage>
</organism>
<evidence type="ECO:0000313" key="2">
    <source>
        <dbReference type="Proteomes" id="UP000766486"/>
    </source>
</evidence>
<accession>A0ABY6U490</accession>
<gene>
    <name evidence="1" type="ORF">CLO192961_LOCUS172183</name>
</gene>
<protein>
    <submittedName>
        <fullName evidence="1">Uncharacterized protein</fullName>
    </submittedName>
</protein>
<proteinExistence type="predicted"/>
<comment type="caution">
    <text evidence="1">The sequence shown here is derived from an EMBL/GenBank/DDBJ whole genome shotgun (WGS) entry which is preliminary data.</text>
</comment>